<dbReference type="InterPro" id="IPR016181">
    <property type="entry name" value="Acyl_CoA_acyltransferase"/>
</dbReference>
<dbReference type="CDD" id="cd04301">
    <property type="entry name" value="NAT_SF"/>
    <property type="match status" value="1"/>
</dbReference>
<dbReference type="PROSITE" id="PS51186">
    <property type="entry name" value="GNAT"/>
    <property type="match status" value="1"/>
</dbReference>
<sequence>MSGVWVREAQAEDAAAIAAIQIDAWQVAYAHLLPAGYLQGLSQHTEARMAYWREQLGADRLIWVAQWGPDVVGWAAAGPSQDPDAHILVGAVEAIYLSPLHWRLGIGTPLLRTALAKLLRQGFTEATLWVVQGNVRAQAFCQALGFVPQPAAAKPMARGGATLTEQRYWRSLKPITSPRPAP</sequence>
<dbReference type="RefSeq" id="WP_190417293.1">
    <property type="nucleotide sequence ID" value="NZ_JAAOCA010000003.1"/>
</dbReference>
<dbReference type="Gene3D" id="3.40.630.30">
    <property type="match status" value="1"/>
</dbReference>
<protein>
    <submittedName>
        <fullName evidence="4">GNAT family N-acetyltransferase</fullName>
    </submittedName>
</protein>
<evidence type="ECO:0000256" key="1">
    <source>
        <dbReference type="ARBA" id="ARBA00022679"/>
    </source>
</evidence>
<reference evidence="4 5" key="1">
    <citation type="journal article" date="2020" name="Insects">
        <title>Bacteria Belonging to Pseudomonas typographi sp. nov. from the Bark Beetle Ips typographus Have Genomic Potential to Aid in the Host Ecology.</title>
        <authorList>
            <person name="Peral-Aranega E."/>
            <person name="Saati-Santamaria Z."/>
            <person name="Kolarik M."/>
            <person name="Rivas R."/>
            <person name="Garcia-Fraile P."/>
        </authorList>
    </citation>
    <scope>NUCLEOTIDE SEQUENCE [LARGE SCALE GENOMIC DNA]</scope>
    <source>
        <strain evidence="4 5">CA3A</strain>
    </source>
</reference>
<dbReference type="InterPro" id="IPR050832">
    <property type="entry name" value="Bact_Acetyltransf"/>
</dbReference>
<accession>A0ABR7YWZ0</accession>
<gene>
    <name evidence="4" type="ORF">HAQ05_03185</name>
</gene>
<keyword evidence="5" id="KW-1185">Reference proteome</keyword>
<dbReference type="Pfam" id="PF00583">
    <property type="entry name" value="Acetyltransf_1"/>
    <property type="match status" value="1"/>
</dbReference>
<dbReference type="EMBL" id="JAAOCA010000003">
    <property type="protein sequence ID" value="MBD1597718.1"/>
    <property type="molecule type" value="Genomic_DNA"/>
</dbReference>
<dbReference type="InterPro" id="IPR000182">
    <property type="entry name" value="GNAT_dom"/>
</dbReference>
<organism evidence="4 5">
    <name type="scientific">Pseudomonas typographi</name>
    <dbReference type="NCBI Taxonomy" id="2715964"/>
    <lineage>
        <taxon>Bacteria</taxon>
        <taxon>Pseudomonadati</taxon>
        <taxon>Pseudomonadota</taxon>
        <taxon>Gammaproteobacteria</taxon>
        <taxon>Pseudomonadales</taxon>
        <taxon>Pseudomonadaceae</taxon>
        <taxon>Pseudomonas</taxon>
    </lineage>
</organism>
<evidence type="ECO:0000256" key="2">
    <source>
        <dbReference type="ARBA" id="ARBA00023315"/>
    </source>
</evidence>
<comment type="caution">
    <text evidence="4">The sequence shown here is derived from an EMBL/GenBank/DDBJ whole genome shotgun (WGS) entry which is preliminary data.</text>
</comment>
<evidence type="ECO:0000313" key="5">
    <source>
        <dbReference type="Proteomes" id="UP000805841"/>
    </source>
</evidence>
<evidence type="ECO:0000313" key="4">
    <source>
        <dbReference type="EMBL" id="MBD1597718.1"/>
    </source>
</evidence>
<dbReference type="PANTHER" id="PTHR43877">
    <property type="entry name" value="AMINOALKYLPHOSPHONATE N-ACETYLTRANSFERASE-RELATED-RELATED"/>
    <property type="match status" value="1"/>
</dbReference>
<feature type="domain" description="N-acetyltransferase" evidence="3">
    <location>
        <begin position="4"/>
        <end position="170"/>
    </location>
</feature>
<dbReference type="Proteomes" id="UP000805841">
    <property type="component" value="Unassembled WGS sequence"/>
</dbReference>
<evidence type="ECO:0000259" key="3">
    <source>
        <dbReference type="PROSITE" id="PS51186"/>
    </source>
</evidence>
<name>A0ABR7YWZ0_9PSED</name>
<proteinExistence type="predicted"/>
<keyword evidence="2" id="KW-0012">Acyltransferase</keyword>
<dbReference type="SUPFAM" id="SSF55729">
    <property type="entry name" value="Acyl-CoA N-acyltransferases (Nat)"/>
    <property type="match status" value="1"/>
</dbReference>
<keyword evidence="1" id="KW-0808">Transferase</keyword>